<sequence>MPEKIELIEYPEDMELKPTKTQIDYGIDSLKIKTEFRVLNWETNKYLLSEFYDFGWSIDKENDFIRFADYVNNGFEPETSGMYLSKRSKDSVKSEFDINKIPEKWRKYFLKEPIKARIQGLKKITDPNDEEYFWWEITLDKGSDNGMNKRLSMTTEDDMIFFDIDSVSNNKSFGKYYMPDFTAEKYPIGTELRTKWK</sequence>
<gene>
    <name evidence="1" type="ORF">OSR52_17715</name>
</gene>
<reference evidence="1" key="1">
    <citation type="submission" date="2022-11" db="EMBL/GenBank/DDBJ databases">
        <title>High-quality draft genome sequence of Galbibacter sp. strain CMA-7.</title>
        <authorList>
            <person name="Wei L."/>
            <person name="Dong C."/>
            <person name="Shao Z."/>
        </authorList>
    </citation>
    <scope>NUCLEOTIDE SEQUENCE</scope>
    <source>
        <strain evidence="1">CMA-7</strain>
    </source>
</reference>
<accession>A0ABT6FWR7</accession>
<protein>
    <recommendedName>
        <fullName evidence="3">DOMON-like domain-containing protein</fullName>
    </recommendedName>
</protein>
<proteinExistence type="predicted"/>
<comment type="caution">
    <text evidence="1">The sequence shown here is derived from an EMBL/GenBank/DDBJ whole genome shotgun (WGS) entry which is preliminary data.</text>
</comment>
<dbReference type="RefSeq" id="WP_277901428.1">
    <property type="nucleotide sequence ID" value="NZ_JAPMUA010000014.1"/>
</dbReference>
<name>A0ABT6FWR7_9FLAO</name>
<evidence type="ECO:0008006" key="3">
    <source>
        <dbReference type="Google" id="ProtNLM"/>
    </source>
</evidence>
<evidence type="ECO:0000313" key="1">
    <source>
        <dbReference type="EMBL" id="MDG3587695.1"/>
    </source>
</evidence>
<dbReference type="EMBL" id="JAPMUA010000014">
    <property type="protein sequence ID" value="MDG3587695.1"/>
    <property type="molecule type" value="Genomic_DNA"/>
</dbReference>
<organism evidence="1 2">
    <name type="scientific">Galbibacter pacificus</name>
    <dbReference type="NCBI Taxonomy" id="2996052"/>
    <lineage>
        <taxon>Bacteria</taxon>
        <taxon>Pseudomonadati</taxon>
        <taxon>Bacteroidota</taxon>
        <taxon>Flavobacteriia</taxon>
        <taxon>Flavobacteriales</taxon>
        <taxon>Flavobacteriaceae</taxon>
        <taxon>Galbibacter</taxon>
    </lineage>
</organism>
<evidence type="ECO:0000313" key="2">
    <source>
        <dbReference type="Proteomes" id="UP001153642"/>
    </source>
</evidence>
<keyword evidence="2" id="KW-1185">Reference proteome</keyword>
<dbReference type="Proteomes" id="UP001153642">
    <property type="component" value="Unassembled WGS sequence"/>
</dbReference>